<dbReference type="Gene3D" id="3.10.580.10">
    <property type="entry name" value="CBS-domain"/>
    <property type="match status" value="1"/>
</dbReference>
<sequence length="152" mass="16610">MVRKGWTAQKGVIVRTARDIMHPGVECIGEHQNLAFAARRMRELDVGALPICGDDDRLHGIITDRDIVLKCVATGGDPNTVTAGELAQGKPITVEADADVQQVLLAMEQHRIRRLPVVDQHWLVGLISEADLARHLPEETVGHFVEAICASP</sequence>
<dbReference type="PROSITE" id="PS51371">
    <property type="entry name" value="CBS"/>
    <property type="match status" value="2"/>
</dbReference>
<feature type="domain" description="CBS" evidence="3">
    <location>
        <begin position="86"/>
        <end position="146"/>
    </location>
</feature>
<proteinExistence type="predicted"/>
<dbReference type="EMBL" id="BMNH01000027">
    <property type="protein sequence ID" value="GGO79000.1"/>
    <property type="molecule type" value="Genomic_DNA"/>
</dbReference>
<dbReference type="Pfam" id="PF00571">
    <property type="entry name" value="CBS"/>
    <property type="match status" value="2"/>
</dbReference>
<reference evidence="4" key="1">
    <citation type="journal article" date="2014" name="Int. J. Syst. Evol. Microbiol.">
        <title>Complete genome sequence of Corynebacterium casei LMG S-19264T (=DSM 44701T), isolated from a smear-ripened cheese.</title>
        <authorList>
            <consortium name="US DOE Joint Genome Institute (JGI-PGF)"/>
            <person name="Walter F."/>
            <person name="Albersmeier A."/>
            <person name="Kalinowski J."/>
            <person name="Ruckert C."/>
        </authorList>
    </citation>
    <scope>NUCLEOTIDE SEQUENCE</scope>
    <source>
        <strain evidence="4">CGMCC 4.7368</strain>
    </source>
</reference>
<evidence type="ECO:0000256" key="1">
    <source>
        <dbReference type="ARBA" id="ARBA00023122"/>
    </source>
</evidence>
<organism evidence="4 5">
    <name type="scientific">Nonomuraea cavernae</name>
    <dbReference type="NCBI Taxonomy" id="2045107"/>
    <lineage>
        <taxon>Bacteria</taxon>
        <taxon>Bacillati</taxon>
        <taxon>Actinomycetota</taxon>
        <taxon>Actinomycetes</taxon>
        <taxon>Streptosporangiales</taxon>
        <taxon>Streptosporangiaceae</taxon>
        <taxon>Nonomuraea</taxon>
    </lineage>
</organism>
<feature type="domain" description="CBS" evidence="3">
    <location>
        <begin position="21"/>
        <end position="78"/>
    </location>
</feature>
<dbReference type="Proteomes" id="UP000646523">
    <property type="component" value="Unassembled WGS sequence"/>
</dbReference>
<keyword evidence="1 2" id="KW-0129">CBS domain</keyword>
<dbReference type="PANTHER" id="PTHR43080:SF2">
    <property type="entry name" value="CBS DOMAIN-CONTAINING PROTEIN"/>
    <property type="match status" value="1"/>
</dbReference>
<dbReference type="SMART" id="SM00116">
    <property type="entry name" value="CBS"/>
    <property type="match status" value="2"/>
</dbReference>
<gene>
    <name evidence="4" type="primary">hrp1</name>
    <name evidence="4" type="ORF">GCM10012289_62290</name>
</gene>
<name>A0A917Z9L9_9ACTN</name>
<reference evidence="4" key="2">
    <citation type="submission" date="2020-09" db="EMBL/GenBank/DDBJ databases">
        <authorList>
            <person name="Sun Q."/>
            <person name="Zhou Y."/>
        </authorList>
    </citation>
    <scope>NUCLEOTIDE SEQUENCE</scope>
    <source>
        <strain evidence="4">CGMCC 4.7368</strain>
    </source>
</reference>
<dbReference type="InterPro" id="IPR046342">
    <property type="entry name" value="CBS_dom_sf"/>
</dbReference>
<dbReference type="PANTHER" id="PTHR43080">
    <property type="entry name" value="CBS DOMAIN-CONTAINING PROTEIN CBSX3, MITOCHONDRIAL"/>
    <property type="match status" value="1"/>
</dbReference>
<dbReference type="InterPro" id="IPR000644">
    <property type="entry name" value="CBS_dom"/>
</dbReference>
<evidence type="ECO:0000256" key="2">
    <source>
        <dbReference type="PROSITE-ProRule" id="PRU00703"/>
    </source>
</evidence>
<evidence type="ECO:0000259" key="3">
    <source>
        <dbReference type="PROSITE" id="PS51371"/>
    </source>
</evidence>
<dbReference type="CDD" id="cd04622">
    <property type="entry name" value="CBS_pair_HRP1_like"/>
    <property type="match status" value="1"/>
</dbReference>
<evidence type="ECO:0000313" key="5">
    <source>
        <dbReference type="Proteomes" id="UP000646523"/>
    </source>
</evidence>
<keyword evidence="5" id="KW-1185">Reference proteome</keyword>
<dbReference type="InterPro" id="IPR051257">
    <property type="entry name" value="Diverse_CBS-Domain"/>
</dbReference>
<comment type="caution">
    <text evidence="4">The sequence shown here is derived from an EMBL/GenBank/DDBJ whole genome shotgun (WGS) entry which is preliminary data.</text>
</comment>
<dbReference type="SUPFAM" id="SSF54631">
    <property type="entry name" value="CBS-domain pair"/>
    <property type="match status" value="1"/>
</dbReference>
<dbReference type="AlphaFoldDB" id="A0A917Z9L9"/>
<protein>
    <submittedName>
        <fullName evidence="4">Hypoxic response protein 1</fullName>
    </submittedName>
</protein>
<accession>A0A917Z9L9</accession>
<evidence type="ECO:0000313" key="4">
    <source>
        <dbReference type="EMBL" id="GGO79000.1"/>
    </source>
</evidence>